<dbReference type="GO" id="GO:0005829">
    <property type="term" value="C:cytosol"/>
    <property type="evidence" value="ECO:0007669"/>
    <property type="project" value="TreeGrafter"/>
</dbReference>
<protein>
    <submittedName>
        <fullName evidence="1">Rrf2 family transcriptional regulator</fullName>
    </submittedName>
</protein>
<dbReference type="InterPro" id="IPR000944">
    <property type="entry name" value="Tscrpt_reg_Rrf2"/>
</dbReference>
<dbReference type="Gene3D" id="1.10.10.10">
    <property type="entry name" value="Winged helix-like DNA-binding domain superfamily/Winged helix DNA-binding domain"/>
    <property type="match status" value="1"/>
</dbReference>
<proteinExistence type="predicted"/>
<dbReference type="AlphaFoldDB" id="A0A7X2TNY5"/>
<dbReference type="Proteomes" id="UP000466864">
    <property type="component" value="Unassembled WGS sequence"/>
</dbReference>
<dbReference type="InterPro" id="IPR036388">
    <property type="entry name" value="WH-like_DNA-bd_sf"/>
</dbReference>
<organism evidence="1 2">
    <name type="scientific">Bilifractor porci</name>
    <dbReference type="NCBI Taxonomy" id="2606636"/>
    <lineage>
        <taxon>Bacteria</taxon>
        <taxon>Bacillati</taxon>
        <taxon>Bacillota</taxon>
        <taxon>Clostridia</taxon>
        <taxon>Lachnospirales</taxon>
        <taxon>Lachnospiraceae</taxon>
        <taxon>Bilifractor</taxon>
    </lineage>
</organism>
<dbReference type="InterPro" id="IPR036390">
    <property type="entry name" value="WH_DNA-bd_sf"/>
</dbReference>
<keyword evidence="2" id="KW-1185">Reference proteome</keyword>
<name>A0A7X2TNY5_9FIRM</name>
<dbReference type="PANTHER" id="PTHR33221:SF15">
    <property type="entry name" value="HTH-TYPE TRANSCRIPTIONAL REGULATOR YWGB-RELATED"/>
    <property type="match status" value="1"/>
</dbReference>
<evidence type="ECO:0000313" key="2">
    <source>
        <dbReference type="Proteomes" id="UP000466864"/>
    </source>
</evidence>
<dbReference type="EMBL" id="VUMV01000004">
    <property type="protein sequence ID" value="MST82060.1"/>
    <property type="molecule type" value="Genomic_DNA"/>
</dbReference>
<reference evidence="1 2" key="1">
    <citation type="submission" date="2019-08" db="EMBL/GenBank/DDBJ databases">
        <title>In-depth cultivation of the pig gut microbiome towards novel bacterial diversity and tailored functional studies.</title>
        <authorList>
            <person name="Wylensek D."/>
            <person name="Hitch T.C.A."/>
            <person name="Clavel T."/>
        </authorList>
    </citation>
    <scope>NUCLEOTIDE SEQUENCE [LARGE SCALE GENOMIC DNA]</scope>
    <source>
        <strain evidence="1 2">Oil+RF-744-WCA-WT-13</strain>
    </source>
</reference>
<dbReference type="PANTHER" id="PTHR33221">
    <property type="entry name" value="WINGED HELIX-TURN-HELIX TRANSCRIPTIONAL REGULATOR, RRF2 FAMILY"/>
    <property type="match status" value="1"/>
</dbReference>
<dbReference type="PROSITE" id="PS51197">
    <property type="entry name" value="HTH_RRF2_2"/>
    <property type="match status" value="1"/>
</dbReference>
<evidence type="ECO:0000313" key="1">
    <source>
        <dbReference type="EMBL" id="MST82060.1"/>
    </source>
</evidence>
<sequence length="145" mass="16296">MQISTKFTIAIHILAAVEYFGKEEKVTSEFLASSIGSNPVIIRNLMSDLKNAGLIEIKRGPGGIAITRPLDEITFYDVYEAVEKSKDDLFHFHENTNPQCPVGRNIHSALYDKLQEVQKDFEESLKKHKLSDVIADLYKEIAKAG</sequence>
<gene>
    <name evidence="1" type="ORF">FYJ60_07010</name>
</gene>
<dbReference type="SUPFAM" id="SSF46785">
    <property type="entry name" value="Winged helix' DNA-binding domain"/>
    <property type="match status" value="1"/>
</dbReference>
<dbReference type="RefSeq" id="WP_154457969.1">
    <property type="nucleotide sequence ID" value="NZ_VUMV01000004.1"/>
</dbReference>
<dbReference type="GO" id="GO:0003700">
    <property type="term" value="F:DNA-binding transcription factor activity"/>
    <property type="evidence" value="ECO:0007669"/>
    <property type="project" value="TreeGrafter"/>
</dbReference>
<accession>A0A7X2TNY5</accession>
<comment type="caution">
    <text evidence="1">The sequence shown here is derived from an EMBL/GenBank/DDBJ whole genome shotgun (WGS) entry which is preliminary data.</text>
</comment>
<dbReference type="Pfam" id="PF02082">
    <property type="entry name" value="Rrf2"/>
    <property type="match status" value="1"/>
</dbReference>